<dbReference type="Pfam" id="PF03743">
    <property type="entry name" value="TrbI"/>
    <property type="match status" value="1"/>
</dbReference>
<dbReference type="OrthoDB" id="15544at2"/>
<gene>
    <name evidence="3" type="primary">traB</name>
    <name evidence="3" type="ORF">VTAP4600_P0012</name>
</gene>
<keyword evidence="4" id="KW-1185">Reference proteome</keyword>
<evidence type="ECO:0000256" key="2">
    <source>
        <dbReference type="SAM" id="Phobius"/>
    </source>
</evidence>
<accession>A0A2N8ZNM2</accession>
<evidence type="ECO:0000313" key="4">
    <source>
        <dbReference type="Proteomes" id="UP000235828"/>
    </source>
</evidence>
<organism evidence="3 4">
    <name type="scientific">Vibrio tapetis subsp. tapetis</name>
    <dbReference type="NCBI Taxonomy" id="1671868"/>
    <lineage>
        <taxon>Bacteria</taxon>
        <taxon>Pseudomonadati</taxon>
        <taxon>Pseudomonadota</taxon>
        <taxon>Gammaproteobacteria</taxon>
        <taxon>Vibrionales</taxon>
        <taxon>Vibrionaceae</taxon>
        <taxon>Vibrio</taxon>
    </lineage>
</organism>
<proteinExistence type="predicted"/>
<dbReference type="Proteomes" id="UP000235828">
    <property type="component" value="Plasmid P"/>
</dbReference>
<feature type="coiled-coil region" evidence="1">
    <location>
        <begin position="131"/>
        <end position="158"/>
    </location>
</feature>
<keyword evidence="1" id="KW-0175">Coiled coil</keyword>
<reference evidence="3 4" key="1">
    <citation type="submission" date="2017-10" db="EMBL/GenBank/DDBJ databases">
        <authorList>
            <person name="Banno H."/>
            <person name="Chua N.-H."/>
        </authorList>
    </citation>
    <scope>NUCLEOTIDE SEQUENCE [LARGE SCALE GENOMIC DNA]</scope>
    <source>
        <strain evidence="3">Vibrio tapetis CECT4600</strain>
        <plasmid evidence="4">Plasmid p</plasmid>
    </source>
</reference>
<geneLocation type="plasmid" evidence="4">
    <name>p</name>
</geneLocation>
<dbReference type="CDD" id="cd16430">
    <property type="entry name" value="TraB"/>
    <property type="match status" value="1"/>
</dbReference>
<protein>
    <submittedName>
        <fullName evidence="3">Conjugativepilus assembly protein TraB</fullName>
    </submittedName>
</protein>
<feature type="transmembrane region" description="Helical" evidence="2">
    <location>
        <begin position="39"/>
        <end position="57"/>
    </location>
</feature>
<dbReference type="RefSeq" id="WP_012396996.1">
    <property type="nucleotide sequence ID" value="NZ_LT960613.1"/>
</dbReference>
<evidence type="ECO:0000313" key="3">
    <source>
        <dbReference type="EMBL" id="SON53456.1"/>
    </source>
</evidence>
<sequence length="502" mass="53794">MFDNTKDRLSRVGRTFFKDRDGDFDQGERINQATHSRNLIITVVILAALALAGALVWQMTREATSVEPVTQVGFGAVVGDDFTEKDNQSALTAQQLKINQLEQSLIKFESTLGRFGDSLTAELKNIEQASARNQSSTLSELERKMQDKLAEIDALKTQLTTQWQEAKKPAGQGASADVYSGRNFGEYALPPRPSVRDGQNNSNMADFQYQGKDNVAFAAQGFDSFEFTWAASEQERAPRRTVDNYVPTSTFVTAVVTGGADANAGVLGQGDTAPLVFQTLNAGILPNGKPSKLRDCTVTASVYGEISSSRGIVRTHRLSCIQPSGDILDVPVKATAFNFGRNGIRGTTILKNGQIVKMAGISGILEGLGGAGKALSQTTTPTALGPSSSVSTDKIGLNLLGSATQSVGSKLADYYIQLAELYHPIVEVNPGAIVNLVFLEGFPLDPVLAQAYETELEEKAHAASNTNHIMDVITNAPTSAINPLADKLTQQGLNQTGFGRQE</sequence>
<dbReference type="EMBL" id="LT960613">
    <property type="protein sequence ID" value="SON53456.1"/>
    <property type="molecule type" value="Genomic_DNA"/>
</dbReference>
<keyword evidence="2" id="KW-0472">Membrane</keyword>
<evidence type="ECO:0000256" key="1">
    <source>
        <dbReference type="SAM" id="Coils"/>
    </source>
</evidence>
<keyword evidence="2" id="KW-1133">Transmembrane helix</keyword>
<dbReference type="KEGG" id="vta:P0012"/>
<name>A0A2N8ZNM2_9VIBR</name>
<dbReference type="InterPro" id="IPR005498">
    <property type="entry name" value="T4SS_VirB10/TraB/TrbI"/>
</dbReference>
<keyword evidence="3" id="KW-0614">Plasmid</keyword>
<dbReference type="AlphaFoldDB" id="A0A2N8ZNM2"/>
<keyword evidence="2" id="KW-0812">Transmembrane</keyword>